<dbReference type="Pfam" id="PF13915">
    <property type="entry name" value="DUF4210"/>
    <property type="match status" value="1"/>
</dbReference>
<feature type="compositionally biased region" description="Low complexity" evidence="1">
    <location>
        <begin position="71"/>
        <end position="92"/>
    </location>
</feature>
<sequence>MTVVAQTDAARAARRASFSFPPKASSPLRLQTINARELESLDDAASEAGPIDIKVPGSMNWRRNEESTYDTPSQSLASSSTSIPISPTMPRSSSKRLSGSFCSSPTFVGSYTSSLLSGRMPTPPSPPVQFSLSLGVLGSPPCPASLRCPPHLHTDFGASWYEIHGPYVGAVDLDAVRGAASPSKKGKAKGKVVGQHGYRVPPKGQIQLLIKNGQRTAVKVLLMPYDLADMPCGSKTFLRQMWYGASDGGKGKEVLRYAVHLQFVSPPARVSRSTHGDDPFAMDLDVNGVEVPRDDASGDVEGKQGKQKRRIYLTRSIRLVFASRTPDSSESIRIVREEPGVGAARYFACGEMDELCYSQTSRTKSIGTTSRKGLLTWDNGDVRALR</sequence>
<name>A0A067N011_BOTB1</name>
<dbReference type="InterPro" id="IPR033473">
    <property type="entry name" value="Atos-like_C"/>
</dbReference>
<accession>A0A067N011</accession>
<proteinExistence type="predicted"/>
<protein>
    <recommendedName>
        <fullName evidence="2">Atos-like conserved domain-containing protein</fullName>
    </recommendedName>
</protein>
<evidence type="ECO:0000313" key="3">
    <source>
        <dbReference type="EMBL" id="KDQ20280.1"/>
    </source>
</evidence>
<gene>
    <name evidence="3" type="ORF">BOTBODRAFT_170275</name>
</gene>
<dbReference type="HOGENOM" id="CLU_715688_0_0_1"/>
<reference evidence="4" key="1">
    <citation type="journal article" date="2014" name="Proc. Natl. Acad. Sci. U.S.A.">
        <title>Extensive sampling of basidiomycete genomes demonstrates inadequacy of the white-rot/brown-rot paradigm for wood decay fungi.</title>
        <authorList>
            <person name="Riley R."/>
            <person name="Salamov A.A."/>
            <person name="Brown D.W."/>
            <person name="Nagy L.G."/>
            <person name="Floudas D."/>
            <person name="Held B.W."/>
            <person name="Levasseur A."/>
            <person name="Lombard V."/>
            <person name="Morin E."/>
            <person name="Otillar R."/>
            <person name="Lindquist E.A."/>
            <person name="Sun H."/>
            <person name="LaButti K.M."/>
            <person name="Schmutz J."/>
            <person name="Jabbour D."/>
            <person name="Luo H."/>
            <person name="Baker S.E."/>
            <person name="Pisabarro A.G."/>
            <person name="Walton J.D."/>
            <person name="Blanchette R.A."/>
            <person name="Henrissat B."/>
            <person name="Martin F."/>
            <person name="Cullen D."/>
            <person name="Hibbett D.S."/>
            <person name="Grigoriev I.V."/>
        </authorList>
    </citation>
    <scope>NUCLEOTIDE SEQUENCE [LARGE SCALE GENOMIC DNA]</scope>
    <source>
        <strain evidence="4">FD-172 SS1</strain>
    </source>
</reference>
<dbReference type="SMART" id="SM01177">
    <property type="entry name" value="DUF4210"/>
    <property type="match status" value="1"/>
</dbReference>
<dbReference type="PANTHER" id="PTHR13199">
    <property type="entry name" value="GH03947P"/>
    <property type="match status" value="1"/>
</dbReference>
<dbReference type="AlphaFoldDB" id="A0A067N011"/>
<dbReference type="OrthoDB" id="8625101at2759"/>
<dbReference type="InParanoid" id="A0A067N011"/>
<feature type="domain" description="Atos-like conserved" evidence="2">
    <location>
        <begin position="107"/>
        <end position="168"/>
    </location>
</feature>
<keyword evidence="4" id="KW-1185">Reference proteome</keyword>
<dbReference type="InterPro" id="IPR051506">
    <property type="entry name" value="ATOS_Transcription_Regulators"/>
</dbReference>
<evidence type="ECO:0000256" key="1">
    <source>
        <dbReference type="SAM" id="MobiDB-lite"/>
    </source>
</evidence>
<dbReference type="EMBL" id="KL198018">
    <property type="protein sequence ID" value="KDQ20280.1"/>
    <property type="molecule type" value="Genomic_DNA"/>
</dbReference>
<evidence type="ECO:0000313" key="4">
    <source>
        <dbReference type="Proteomes" id="UP000027195"/>
    </source>
</evidence>
<dbReference type="Pfam" id="PF13889">
    <property type="entry name" value="Chromosome_seg"/>
    <property type="match status" value="1"/>
</dbReference>
<evidence type="ECO:0000259" key="2">
    <source>
        <dbReference type="SMART" id="SM01177"/>
    </source>
</evidence>
<feature type="region of interest" description="Disordered" evidence="1">
    <location>
        <begin position="49"/>
        <end position="97"/>
    </location>
</feature>
<dbReference type="STRING" id="930990.A0A067N011"/>
<dbReference type="InterPro" id="IPR025261">
    <property type="entry name" value="Atos-like_cons_dom"/>
</dbReference>
<organism evidence="3 4">
    <name type="scientific">Botryobasidium botryosum (strain FD-172 SS1)</name>
    <dbReference type="NCBI Taxonomy" id="930990"/>
    <lineage>
        <taxon>Eukaryota</taxon>
        <taxon>Fungi</taxon>
        <taxon>Dikarya</taxon>
        <taxon>Basidiomycota</taxon>
        <taxon>Agaricomycotina</taxon>
        <taxon>Agaricomycetes</taxon>
        <taxon>Cantharellales</taxon>
        <taxon>Botryobasidiaceae</taxon>
        <taxon>Botryobasidium</taxon>
    </lineage>
</organism>
<dbReference type="Proteomes" id="UP000027195">
    <property type="component" value="Unassembled WGS sequence"/>
</dbReference>
<dbReference type="PANTHER" id="PTHR13199:SF11">
    <property type="entry name" value="PROTEIN ATOSSA"/>
    <property type="match status" value="1"/>
</dbReference>